<dbReference type="EMBL" id="JAPEVG010000096">
    <property type="protein sequence ID" value="KAJ8483331.1"/>
    <property type="molecule type" value="Genomic_DNA"/>
</dbReference>
<name>A0AAD7XEA5_9APHY</name>
<dbReference type="AlphaFoldDB" id="A0AAD7XEA5"/>
<organism evidence="1 2">
    <name type="scientific">Trametes cubensis</name>
    <dbReference type="NCBI Taxonomy" id="1111947"/>
    <lineage>
        <taxon>Eukaryota</taxon>
        <taxon>Fungi</taxon>
        <taxon>Dikarya</taxon>
        <taxon>Basidiomycota</taxon>
        <taxon>Agaricomycotina</taxon>
        <taxon>Agaricomycetes</taxon>
        <taxon>Polyporales</taxon>
        <taxon>Polyporaceae</taxon>
        <taxon>Trametes</taxon>
    </lineage>
</organism>
<evidence type="ECO:0000313" key="1">
    <source>
        <dbReference type="EMBL" id="KAJ8483331.1"/>
    </source>
</evidence>
<reference evidence="1" key="1">
    <citation type="submission" date="2022-11" db="EMBL/GenBank/DDBJ databases">
        <title>Genome Sequence of Cubamyces cubensis.</title>
        <authorList>
            <person name="Buettner E."/>
        </authorList>
    </citation>
    <scope>NUCLEOTIDE SEQUENCE</scope>
    <source>
        <strain evidence="1">MPL-01</strain>
    </source>
</reference>
<comment type="caution">
    <text evidence="1">The sequence shown here is derived from an EMBL/GenBank/DDBJ whole genome shotgun (WGS) entry which is preliminary data.</text>
</comment>
<accession>A0AAD7XEA5</accession>
<evidence type="ECO:0000313" key="2">
    <source>
        <dbReference type="Proteomes" id="UP001215151"/>
    </source>
</evidence>
<keyword evidence="2" id="KW-1185">Reference proteome</keyword>
<proteinExistence type="predicted"/>
<gene>
    <name evidence="1" type="ORF">ONZ51_g4806</name>
</gene>
<sequence>MGFASLSSSSNPKFSKALSLAGQTSVLVSDVLEFSALNTASFPVSSRQFVETIQSQPLANRDLPVIAFETLQDTSSSSATVRATQGLLGHQFNIATVLMPDRRKTHIRTDYYAVPPAGCPSRLAVLIGDDYRGLTKDSKLLSRVAVPADPVKYRDAPTIDMLASLLNVADTRLKRVAYDLFGRNCLWMSDLLFYSVVRQYRSAWLAEGAELVPREPLERYMRGRCGIRETAAACGTLNNAVSFWAQLAAAVIRYIAISQDAPDKELAEWVEAWDQDMLQSKQRRQREVLAARRSESDPTEMMRLQSRGASTYKIYRKVTTWY</sequence>
<protein>
    <submittedName>
        <fullName evidence="1">Uncharacterized protein</fullName>
    </submittedName>
</protein>
<dbReference type="Proteomes" id="UP001215151">
    <property type="component" value="Unassembled WGS sequence"/>
</dbReference>